<evidence type="ECO:0000313" key="2">
    <source>
        <dbReference type="EMBL" id="EFO92600.1"/>
    </source>
</evidence>
<accession>E3NTM0</accession>
<dbReference type="EMBL" id="DS270241">
    <property type="protein sequence ID" value="EFO92600.1"/>
    <property type="molecule type" value="Genomic_DNA"/>
</dbReference>
<dbReference type="Proteomes" id="UP000008281">
    <property type="component" value="Unassembled WGS sequence"/>
</dbReference>
<protein>
    <submittedName>
        <fullName evidence="2">Uncharacterized protein</fullName>
    </submittedName>
</protein>
<dbReference type="AlphaFoldDB" id="E3NTM0"/>
<gene>
    <name evidence="2" type="ORF">CRE_27989</name>
</gene>
<feature type="compositionally biased region" description="Basic and acidic residues" evidence="1">
    <location>
        <begin position="1"/>
        <end position="12"/>
    </location>
</feature>
<name>E3NTM0_CAERE</name>
<dbReference type="InParanoid" id="E3NTM0"/>
<reference evidence="2" key="1">
    <citation type="submission" date="2007-07" db="EMBL/GenBank/DDBJ databases">
        <title>PCAP assembly of the Caenorhabditis remanei genome.</title>
        <authorList>
            <consortium name="The Caenorhabditis remanei Sequencing Consortium"/>
            <person name="Wilson R.K."/>
        </authorList>
    </citation>
    <scope>NUCLEOTIDE SEQUENCE [LARGE SCALE GENOMIC DNA]</scope>
    <source>
        <strain evidence="2">PB4641</strain>
    </source>
</reference>
<organism evidence="3">
    <name type="scientific">Caenorhabditis remanei</name>
    <name type="common">Caenorhabditis vulgaris</name>
    <dbReference type="NCBI Taxonomy" id="31234"/>
    <lineage>
        <taxon>Eukaryota</taxon>
        <taxon>Metazoa</taxon>
        <taxon>Ecdysozoa</taxon>
        <taxon>Nematoda</taxon>
        <taxon>Chromadorea</taxon>
        <taxon>Rhabditida</taxon>
        <taxon>Rhabditina</taxon>
        <taxon>Rhabditomorpha</taxon>
        <taxon>Rhabditoidea</taxon>
        <taxon>Rhabditidae</taxon>
        <taxon>Peloderinae</taxon>
        <taxon>Caenorhabditis</taxon>
    </lineage>
</organism>
<feature type="non-terminal residue" evidence="2">
    <location>
        <position position="1"/>
    </location>
</feature>
<feature type="region of interest" description="Disordered" evidence="1">
    <location>
        <begin position="157"/>
        <end position="226"/>
    </location>
</feature>
<proteinExistence type="predicted"/>
<evidence type="ECO:0000313" key="3">
    <source>
        <dbReference type="Proteomes" id="UP000008281"/>
    </source>
</evidence>
<dbReference type="HOGENOM" id="CLU_1227434_0_0_1"/>
<feature type="compositionally biased region" description="Low complexity" evidence="1">
    <location>
        <begin position="14"/>
        <end position="23"/>
    </location>
</feature>
<feature type="compositionally biased region" description="Basic and acidic residues" evidence="1">
    <location>
        <begin position="210"/>
        <end position="226"/>
    </location>
</feature>
<evidence type="ECO:0000256" key="1">
    <source>
        <dbReference type="SAM" id="MobiDB-lite"/>
    </source>
</evidence>
<feature type="region of interest" description="Disordered" evidence="1">
    <location>
        <begin position="1"/>
        <end position="23"/>
    </location>
</feature>
<sequence length="226" mass="24641">PRDDGALQEARDQPVLLLPADPDPDAGLLLAVLRAASRGREQDGHRLHEPGADAQLQRRRALRCSAEDDLHAGLGRAELGHHHPARRDHGAHDRLAVLHPAADHVEERLGRDEELADVPPAEDPALHHPLRLHLLGRDLPARAQHLLVHLEPVDHGPAVHRHQEHADPRQRGVAPAPGPSEGQGQADRGGGRRDRSHRGERRCPGPASAADERQARQEEEVGRSGS</sequence>
<keyword evidence="3" id="KW-1185">Reference proteome</keyword>